<organism evidence="1">
    <name type="scientific">Anguilla anguilla</name>
    <name type="common">European freshwater eel</name>
    <name type="synonym">Muraena anguilla</name>
    <dbReference type="NCBI Taxonomy" id="7936"/>
    <lineage>
        <taxon>Eukaryota</taxon>
        <taxon>Metazoa</taxon>
        <taxon>Chordata</taxon>
        <taxon>Craniata</taxon>
        <taxon>Vertebrata</taxon>
        <taxon>Euteleostomi</taxon>
        <taxon>Actinopterygii</taxon>
        <taxon>Neopterygii</taxon>
        <taxon>Teleostei</taxon>
        <taxon>Anguilliformes</taxon>
        <taxon>Anguillidae</taxon>
        <taxon>Anguilla</taxon>
    </lineage>
</organism>
<name>A0A0E9WE63_ANGAN</name>
<accession>A0A0E9WE63</accession>
<evidence type="ECO:0000313" key="1">
    <source>
        <dbReference type="EMBL" id="JAH88689.1"/>
    </source>
</evidence>
<reference evidence="1" key="2">
    <citation type="journal article" date="2015" name="Fish Shellfish Immunol.">
        <title>Early steps in the European eel (Anguilla anguilla)-Vibrio vulnificus interaction in the gills: Role of the RtxA13 toxin.</title>
        <authorList>
            <person name="Callol A."/>
            <person name="Pajuelo D."/>
            <person name="Ebbesson L."/>
            <person name="Teles M."/>
            <person name="MacKenzie S."/>
            <person name="Amaro C."/>
        </authorList>
    </citation>
    <scope>NUCLEOTIDE SEQUENCE</scope>
</reference>
<reference evidence="1" key="1">
    <citation type="submission" date="2014-11" db="EMBL/GenBank/DDBJ databases">
        <authorList>
            <person name="Amaro Gonzalez C."/>
        </authorList>
    </citation>
    <scope>NUCLEOTIDE SEQUENCE</scope>
</reference>
<sequence>MQLHTYTSMHTHTPTGFPFCCWQLGVSLYFARKCSHCF</sequence>
<dbReference type="EMBL" id="GBXM01019888">
    <property type="protein sequence ID" value="JAH88689.1"/>
    <property type="molecule type" value="Transcribed_RNA"/>
</dbReference>
<dbReference type="AlphaFoldDB" id="A0A0E9WE63"/>
<proteinExistence type="predicted"/>
<protein>
    <submittedName>
        <fullName evidence="1">Uncharacterized protein</fullName>
    </submittedName>
</protein>